<sequence>MSEAISTSTHNKAFRSEKQLHVLHSAFSDSTEDEEMPPVLKLRPRDGDIVDLAAKTDCWFDREREHSVPEHCHQGVPIPLPNRQAVRTRREPRLLGDSLLPGPDYQKWDNSTEDIFPFEQDDTTGMESNHIGDQVVLLSSNSLLPQQETLTAQYRDRPVNSEDARTDIETLSRLCEQEDVETLCERLARWQRGGADVIIGHTYVHASEDNTRHRQSDTLARF</sequence>
<proteinExistence type="predicted"/>
<protein>
    <submittedName>
        <fullName evidence="1">Uncharacterized protein</fullName>
    </submittedName>
</protein>
<evidence type="ECO:0000313" key="2">
    <source>
        <dbReference type="Proteomes" id="UP000799436"/>
    </source>
</evidence>
<dbReference type="AlphaFoldDB" id="A0A6G1L0J5"/>
<name>A0A6G1L0J5_9PEZI</name>
<accession>A0A6G1L0J5</accession>
<organism evidence="1 2">
    <name type="scientific">Teratosphaeria nubilosa</name>
    <dbReference type="NCBI Taxonomy" id="161662"/>
    <lineage>
        <taxon>Eukaryota</taxon>
        <taxon>Fungi</taxon>
        <taxon>Dikarya</taxon>
        <taxon>Ascomycota</taxon>
        <taxon>Pezizomycotina</taxon>
        <taxon>Dothideomycetes</taxon>
        <taxon>Dothideomycetidae</taxon>
        <taxon>Mycosphaerellales</taxon>
        <taxon>Teratosphaeriaceae</taxon>
        <taxon>Teratosphaeria</taxon>
    </lineage>
</organism>
<evidence type="ECO:0000313" key="1">
    <source>
        <dbReference type="EMBL" id="KAF2765938.1"/>
    </source>
</evidence>
<dbReference type="EMBL" id="ML995880">
    <property type="protein sequence ID" value="KAF2765938.1"/>
    <property type="molecule type" value="Genomic_DNA"/>
</dbReference>
<reference evidence="1" key="1">
    <citation type="journal article" date="2020" name="Stud. Mycol.">
        <title>101 Dothideomycetes genomes: a test case for predicting lifestyles and emergence of pathogens.</title>
        <authorList>
            <person name="Haridas S."/>
            <person name="Albert R."/>
            <person name="Binder M."/>
            <person name="Bloem J."/>
            <person name="Labutti K."/>
            <person name="Salamov A."/>
            <person name="Andreopoulos B."/>
            <person name="Baker S."/>
            <person name="Barry K."/>
            <person name="Bills G."/>
            <person name="Bluhm B."/>
            <person name="Cannon C."/>
            <person name="Castanera R."/>
            <person name="Culley D."/>
            <person name="Daum C."/>
            <person name="Ezra D."/>
            <person name="Gonzalez J."/>
            <person name="Henrissat B."/>
            <person name="Kuo A."/>
            <person name="Liang C."/>
            <person name="Lipzen A."/>
            <person name="Lutzoni F."/>
            <person name="Magnuson J."/>
            <person name="Mondo S."/>
            <person name="Nolan M."/>
            <person name="Ohm R."/>
            <person name="Pangilinan J."/>
            <person name="Park H.-J."/>
            <person name="Ramirez L."/>
            <person name="Alfaro M."/>
            <person name="Sun H."/>
            <person name="Tritt A."/>
            <person name="Yoshinaga Y."/>
            <person name="Zwiers L.-H."/>
            <person name="Turgeon B."/>
            <person name="Goodwin S."/>
            <person name="Spatafora J."/>
            <person name="Crous P."/>
            <person name="Grigoriev I."/>
        </authorList>
    </citation>
    <scope>NUCLEOTIDE SEQUENCE</scope>
    <source>
        <strain evidence="1">CBS 116005</strain>
    </source>
</reference>
<keyword evidence="2" id="KW-1185">Reference proteome</keyword>
<gene>
    <name evidence="1" type="ORF">EJ03DRAFT_377369</name>
</gene>
<dbReference type="Proteomes" id="UP000799436">
    <property type="component" value="Unassembled WGS sequence"/>
</dbReference>